<organism evidence="1 2">
    <name type="scientific">Clostridium cavendishii DSM 21758</name>
    <dbReference type="NCBI Taxonomy" id="1121302"/>
    <lineage>
        <taxon>Bacteria</taxon>
        <taxon>Bacillati</taxon>
        <taxon>Bacillota</taxon>
        <taxon>Clostridia</taxon>
        <taxon>Eubacteriales</taxon>
        <taxon>Clostridiaceae</taxon>
        <taxon>Clostridium</taxon>
    </lineage>
</organism>
<dbReference type="Proteomes" id="UP000184310">
    <property type="component" value="Unassembled WGS sequence"/>
</dbReference>
<dbReference type="InterPro" id="IPR043129">
    <property type="entry name" value="ATPase_NBD"/>
</dbReference>
<gene>
    <name evidence="1" type="ORF">SAMN02745163_02402</name>
</gene>
<dbReference type="InterPro" id="IPR005883">
    <property type="entry name" value="PilM"/>
</dbReference>
<dbReference type="PIRSF" id="PIRSF019169">
    <property type="entry name" value="PilM"/>
    <property type="match status" value="1"/>
</dbReference>
<dbReference type="OrthoDB" id="5291956at2"/>
<name>A0A1M6LJK4_9CLOT</name>
<accession>A0A1M6LJK4</accession>
<dbReference type="AlphaFoldDB" id="A0A1M6LJK4"/>
<dbReference type="PANTHER" id="PTHR32432:SF3">
    <property type="entry name" value="ETHANOLAMINE UTILIZATION PROTEIN EUTJ"/>
    <property type="match status" value="1"/>
</dbReference>
<dbReference type="Pfam" id="PF11104">
    <property type="entry name" value="PilM_2"/>
    <property type="match status" value="1"/>
</dbReference>
<sequence length="380" mass="42976">MEEKVEKKGLTFKEAVTEEKKIKKASKPKRSVQKSIKLVSIDIGSKFTKIVVGEKRKDILYINKVMRIKTAENSLTDGTLVNGVLLGKNIRAVLNNQGIKVKDVAFTNNSTSIINREVTVPKVYGDELDTLVRYEIQQFLPINLNDYILQYSEIEEVQETEAVRNRLIVVAYPKRIARSYFDMAANIGLKPNALDLHNNSIKKLYDNCNAVNGSLKSVQGTTLFIDMGAESFDVSIMLNGKLEFMRIMKTGGNIIDNKIADKFEINLEEAENKKKSEVDLGSFDLNNELNEVVKETVNEWIEELRRIIQFYANKNIGNKVSKVYLYGGTSNLNGLEQYMEKKLGIAVSKISSIDNIDIDKKIKVDNIEDYLNAFGALIRL</sequence>
<dbReference type="InterPro" id="IPR050696">
    <property type="entry name" value="FtsA/MreB"/>
</dbReference>
<dbReference type="SUPFAM" id="SSF53067">
    <property type="entry name" value="Actin-like ATPase domain"/>
    <property type="match status" value="2"/>
</dbReference>
<dbReference type="Gene3D" id="3.30.420.40">
    <property type="match status" value="2"/>
</dbReference>
<dbReference type="Gene3D" id="3.30.1490.300">
    <property type="match status" value="1"/>
</dbReference>
<protein>
    <submittedName>
        <fullName evidence="1">Type IV pilus assembly protein PilM</fullName>
    </submittedName>
</protein>
<proteinExistence type="predicted"/>
<evidence type="ECO:0000313" key="2">
    <source>
        <dbReference type="Proteomes" id="UP000184310"/>
    </source>
</evidence>
<dbReference type="NCBIfam" id="TIGR01175">
    <property type="entry name" value="pilM"/>
    <property type="match status" value="1"/>
</dbReference>
<evidence type="ECO:0000313" key="1">
    <source>
        <dbReference type="EMBL" id="SHJ71381.1"/>
    </source>
</evidence>
<dbReference type="EMBL" id="FQZB01000010">
    <property type="protein sequence ID" value="SHJ71381.1"/>
    <property type="molecule type" value="Genomic_DNA"/>
</dbReference>
<dbReference type="STRING" id="1121302.SAMN02745163_02402"/>
<dbReference type="CDD" id="cd24049">
    <property type="entry name" value="ASKHA_NBD_PilM"/>
    <property type="match status" value="1"/>
</dbReference>
<dbReference type="PANTHER" id="PTHR32432">
    <property type="entry name" value="CELL DIVISION PROTEIN FTSA-RELATED"/>
    <property type="match status" value="1"/>
</dbReference>
<dbReference type="RefSeq" id="WP_072987720.1">
    <property type="nucleotide sequence ID" value="NZ_FQZB01000010.1"/>
</dbReference>
<keyword evidence="2" id="KW-1185">Reference proteome</keyword>
<reference evidence="1 2" key="1">
    <citation type="submission" date="2016-11" db="EMBL/GenBank/DDBJ databases">
        <authorList>
            <person name="Jaros S."/>
            <person name="Januszkiewicz K."/>
            <person name="Wedrychowicz H."/>
        </authorList>
    </citation>
    <scope>NUCLEOTIDE SEQUENCE [LARGE SCALE GENOMIC DNA]</scope>
    <source>
        <strain evidence="1 2">DSM 21758</strain>
    </source>
</reference>